<sequence length="294" mass="32750">MLNNSKQPIPPSELIINSDGSIFHLHMKPEHLADKVIVCGDPARVDNIASFLTDIECNISSREFHSITGMYQGKRITVLSHGIGGDNIEIVMNELDMLANVDFDTRLVKDEFRKLDIIRIGTSGGLQDISPIGTYVAAKYAIGFDGVLNFYAGRDQVCDLAFEKELMKQLDWKIKGLLPYVVEAPDPLVDRICKDDILKGVTIAANGFYAPQGRKLRFELADPDLNRKIQAFSWNNRIITNFEMESSALAGIGAVLGHNVLTVCCIIAGRKAQKMNVDYKQSLQNLIRIVLERI</sequence>
<dbReference type="PANTHER" id="PTHR43691">
    <property type="entry name" value="URIDINE PHOSPHORYLASE"/>
    <property type="match status" value="1"/>
</dbReference>
<dbReference type="Gene3D" id="3.40.50.1580">
    <property type="entry name" value="Nucleoside phosphorylase domain"/>
    <property type="match status" value="1"/>
</dbReference>
<dbReference type="RefSeq" id="WP_036790316.1">
    <property type="nucleotide sequence ID" value="NZ_JQZV01000009.1"/>
</dbReference>
<evidence type="ECO:0000256" key="2">
    <source>
        <dbReference type="ARBA" id="ARBA00021980"/>
    </source>
</evidence>
<dbReference type="SUPFAM" id="SSF53167">
    <property type="entry name" value="Purine and uridine phosphorylases"/>
    <property type="match status" value="1"/>
</dbReference>
<evidence type="ECO:0000313" key="5">
    <source>
        <dbReference type="EMBL" id="KGN92555.1"/>
    </source>
</evidence>
<dbReference type="Proteomes" id="UP000030101">
    <property type="component" value="Unassembled WGS sequence"/>
</dbReference>
<dbReference type="EMBL" id="JQZV01000009">
    <property type="protein sequence ID" value="KGN92555.1"/>
    <property type="molecule type" value="Genomic_DNA"/>
</dbReference>
<evidence type="ECO:0000259" key="4">
    <source>
        <dbReference type="Pfam" id="PF01048"/>
    </source>
</evidence>
<dbReference type="InterPro" id="IPR000845">
    <property type="entry name" value="Nucleoside_phosphorylase_d"/>
</dbReference>
<reference evidence="5 6" key="1">
    <citation type="submission" date="2014-08" db="EMBL/GenBank/DDBJ databases">
        <title>Porphyromonas canoris strain:OH2762 Genome sequencing.</title>
        <authorList>
            <person name="Wallis C."/>
            <person name="Deusch O."/>
            <person name="O'Flynn C."/>
            <person name="Davis I."/>
            <person name="Jospin G."/>
            <person name="Darling A.E."/>
            <person name="Coil D.A."/>
            <person name="Alexiev A."/>
            <person name="Horsfall A."/>
            <person name="Kirkwood N."/>
            <person name="Harris S."/>
            <person name="Eisen J.A."/>
        </authorList>
    </citation>
    <scope>NUCLEOTIDE SEQUENCE [LARGE SCALE GENOMIC DNA]</scope>
    <source>
        <strain evidence="6">COT-108 OH2762</strain>
    </source>
</reference>
<accession>A0ABR4XL07</accession>
<protein>
    <recommendedName>
        <fullName evidence="2">Uridine phosphorylase</fullName>
        <ecNumber evidence="1">2.4.2.3</ecNumber>
    </recommendedName>
</protein>
<comment type="caution">
    <text evidence="5">The sequence shown here is derived from an EMBL/GenBank/DDBJ whole genome shotgun (WGS) entry which is preliminary data.</text>
</comment>
<evidence type="ECO:0000256" key="1">
    <source>
        <dbReference type="ARBA" id="ARBA00011888"/>
    </source>
</evidence>
<comment type="catalytic activity">
    <reaction evidence="3">
        <text>uridine + phosphate = alpha-D-ribose 1-phosphate + uracil</text>
        <dbReference type="Rhea" id="RHEA:24388"/>
        <dbReference type="ChEBI" id="CHEBI:16704"/>
        <dbReference type="ChEBI" id="CHEBI:17568"/>
        <dbReference type="ChEBI" id="CHEBI:43474"/>
        <dbReference type="ChEBI" id="CHEBI:57720"/>
        <dbReference type="EC" id="2.4.2.3"/>
    </reaction>
</comment>
<evidence type="ECO:0000313" key="6">
    <source>
        <dbReference type="Proteomes" id="UP000030101"/>
    </source>
</evidence>
<organism evidence="5 6">
    <name type="scientific">Porphyromonas canoris</name>
    <dbReference type="NCBI Taxonomy" id="36875"/>
    <lineage>
        <taxon>Bacteria</taxon>
        <taxon>Pseudomonadati</taxon>
        <taxon>Bacteroidota</taxon>
        <taxon>Bacteroidia</taxon>
        <taxon>Bacteroidales</taxon>
        <taxon>Porphyromonadaceae</taxon>
        <taxon>Porphyromonas</taxon>
    </lineage>
</organism>
<evidence type="ECO:0000256" key="3">
    <source>
        <dbReference type="ARBA" id="ARBA00048447"/>
    </source>
</evidence>
<name>A0ABR4XL07_9PORP</name>
<dbReference type="CDD" id="cd00436">
    <property type="entry name" value="UP_TbUP-like"/>
    <property type="match status" value="1"/>
</dbReference>
<feature type="domain" description="Nucleoside phosphorylase" evidence="4">
    <location>
        <begin position="36"/>
        <end position="270"/>
    </location>
</feature>
<keyword evidence="6" id="KW-1185">Reference proteome</keyword>
<proteinExistence type="predicted"/>
<dbReference type="EC" id="2.4.2.3" evidence="1"/>
<dbReference type="Pfam" id="PF01048">
    <property type="entry name" value="PNP_UDP_1"/>
    <property type="match status" value="1"/>
</dbReference>
<dbReference type="InterPro" id="IPR035994">
    <property type="entry name" value="Nucleoside_phosphorylase_sf"/>
</dbReference>
<gene>
    <name evidence="5" type="ORF">HQ43_04725</name>
</gene>
<dbReference type="PANTHER" id="PTHR43691:SF11">
    <property type="entry name" value="FI09636P-RELATED"/>
    <property type="match status" value="1"/>
</dbReference>